<feature type="domain" description="Prephenate dehydratase" evidence="8">
    <location>
        <begin position="3"/>
        <end position="181"/>
    </location>
</feature>
<keyword evidence="6 10" id="KW-0456">Lyase</keyword>
<evidence type="ECO:0000256" key="3">
    <source>
        <dbReference type="ARBA" id="ARBA00022605"/>
    </source>
</evidence>
<dbReference type="GO" id="GO:0004664">
    <property type="term" value="F:prephenate dehydratase activity"/>
    <property type="evidence" value="ECO:0007669"/>
    <property type="project" value="UniProtKB-EC"/>
</dbReference>
<dbReference type="SUPFAM" id="SSF53850">
    <property type="entry name" value="Periplasmic binding protein-like II"/>
    <property type="match status" value="1"/>
</dbReference>
<evidence type="ECO:0000256" key="4">
    <source>
        <dbReference type="ARBA" id="ARBA00023141"/>
    </source>
</evidence>
<evidence type="ECO:0000313" key="10">
    <source>
        <dbReference type="EMBL" id="BBA17783.1"/>
    </source>
</evidence>
<evidence type="ECO:0000259" key="8">
    <source>
        <dbReference type="PROSITE" id="PS51171"/>
    </source>
</evidence>
<feature type="domain" description="ACT" evidence="9">
    <location>
        <begin position="193"/>
        <end position="277"/>
    </location>
</feature>
<sequence length="277" mass="31986">MKKIAIQGIKGCFHHAAVSRYFEGCHYQLMECSSFRELAVSVAKSNVDIGVMAIENTIAGTILTNYSLLYEYNLRIVGEIYMPIRHHLMAFPGQNMKEIKEIYSHPMAILQCELFIDSHPDVKISKYSDTASAAKYISICKKKGLAAIASEYAAKEYGLEIISRNIQTIRRNFTRFFIIKNFSNKEDNFNKASLRFKIFHTTGSLSQILSLISNLGINMTKIQSIPIIKKPWEYFFYVDIIFNNIKDYERMKICIQRIPYLHKLSIMGEYKNGRIRS</sequence>
<evidence type="ECO:0000256" key="7">
    <source>
        <dbReference type="ARBA" id="ARBA00047848"/>
    </source>
</evidence>
<dbReference type="EC" id="4.2.1.51" evidence="2"/>
<dbReference type="InterPro" id="IPR045865">
    <property type="entry name" value="ACT-like_dom_sf"/>
</dbReference>
<evidence type="ECO:0000256" key="6">
    <source>
        <dbReference type="ARBA" id="ARBA00023239"/>
    </source>
</evidence>
<dbReference type="AlphaFoldDB" id="A0AAD1FRA2"/>
<dbReference type="PROSITE" id="PS51171">
    <property type="entry name" value="PREPHENATE_DEHYDR_3"/>
    <property type="match status" value="1"/>
</dbReference>
<name>A0AAD1FRA2_9FLAO</name>
<dbReference type="InterPro" id="IPR001086">
    <property type="entry name" value="Preph_deHydtase"/>
</dbReference>
<evidence type="ECO:0000313" key="11">
    <source>
        <dbReference type="Proteomes" id="UP000262607"/>
    </source>
</evidence>
<protein>
    <recommendedName>
        <fullName evidence="2">prephenate dehydratase</fullName>
        <ecNumber evidence="2">4.2.1.51</ecNumber>
    </recommendedName>
</protein>
<dbReference type="Proteomes" id="UP000262607">
    <property type="component" value="Chromosome"/>
</dbReference>
<dbReference type="EMBL" id="AP014610">
    <property type="protein sequence ID" value="BBA17783.1"/>
    <property type="molecule type" value="Genomic_DNA"/>
</dbReference>
<comment type="pathway">
    <text evidence="1">Amino-acid biosynthesis; L-phenylalanine biosynthesis; phenylpyruvate from prephenate: step 1/1.</text>
</comment>
<dbReference type="Gene3D" id="3.40.190.10">
    <property type="entry name" value="Periplasmic binding protein-like II"/>
    <property type="match status" value="2"/>
</dbReference>
<reference evidence="10 11" key="1">
    <citation type="submission" date="2014-06" db="EMBL/GenBank/DDBJ databases">
        <title>Genome sequence of the intracellular symbiont Blattabacterium cuenoti, strain CPU2 from the wood feeding cockroach Cryptocercus punctulatus.</title>
        <authorList>
            <person name="Kinjo Y."/>
            <person name="Ohkuma M."/>
            <person name="Tokuda G."/>
        </authorList>
    </citation>
    <scope>NUCLEOTIDE SEQUENCE [LARGE SCALE GENOMIC DNA]</scope>
    <source>
        <strain evidence="10 11">CPU2</strain>
    </source>
</reference>
<accession>A0AAD1FRA2</accession>
<dbReference type="Gene3D" id="3.30.70.260">
    <property type="match status" value="1"/>
</dbReference>
<keyword evidence="5" id="KW-0584">Phenylalanine biosynthesis</keyword>
<evidence type="ECO:0000256" key="1">
    <source>
        <dbReference type="ARBA" id="ARBA00004741"/>
    </source>
</evidence>
<dbReference type="CDD" id="cd04905">
    <property type="entry name" value="ACT_CM-PDT"/>
    <property type="match status" value="1"/>
</dbReference>
<evidence type="ECO:0000256" key="2">
    <source>
        <dbReference type="ARBA" id="ARBA00013147"/>
    </source>
</evidence>
<organism evidence="10 11">
    <name type="scientific">Blattabacterium punctulatus CPU2</name>
    <dbReference type="NCBI Taxonomy" id="1457032"/>
    <lineage>
        <taxon>Bacteria</taxon>
        <taxon>Pseudomonadati</taxon>
        <taxon>Bacteroidota</taxon>
        <taxon>Flavobacteriia</taxon>
        <taxon>Flavobacteriales</taxon>
        <taxon>Blattabacteriaceae</taxon>
        <taxon>Blattabacterium</taxon>
    </lineage>
</organism>
<dbReference type="InterPro" id="IPR002912">
    <property type="entry name" value="ACT_dom"/>
</dbReference>
<evidence type="ECO:0000259" key="9">
    <source>
        <dbReference type="PROSITE" id="PS51671"/>
    </source>
</evidence>
<dbReference type="PANTHER" id="PTHR21022:SF19">
    <property type="entry name" value="PREPHENATE DEHYDRATASE-RELATED"/>
    <property type="match status" value="1"/>
</dbReference>
<dbReference type="Pfam" id="PF00800">
    <property type="entry name" value="PDT"/>
    <property type="match status" value="1"/>
</dbReference>
<evidence type="ECO:0000256" key="5">
    <source>
        <dbReference type="ARBA" id="ARBA00023222"/>
    </source>
</evidence>
<dbReference type="CDD" id="cd13631">
    <property type="entry name" value="PBP2_Ct-PDT_like"/>
    <property type="match status" value="1"/>
</dbReference>
<dbReference type="RefSeq" id="WP_110548722.1">
    <property type="nucleotide sequence ID" value="NZ_AP014610.1"/>
</dbReference>
<dbReference type="PROSITE" id="PS51671">
    <property type="entry name" value="ACT"/>
    <property type="match status" value="1"/>
</dbReference>
<dbReference type="GeneID" id="66556790"/>
<dbReference type="GO" id="GO:0005737">
    <property type="term" value="C:cytoplasm"/>
    <property type="evidence" value="ECO:0007669"/>
    <property type="project" value="TreeGrafter"/>
</dbReference>
<keyword evidence="3" id="KW-0028">Amino-acid biosynthesis</keyword>
<dbReference type="GO" id="GO:0009094">
    <property type="term" value="P:L-phenylalanine biosynthetic process"/>
    <property type="evidence" value="ECO:0007669"/>
    <property type="project" value="UniProtKB-KW"/>
</dbReference>
<dbReference type="PANTHER" id="PTHR21022">
    <property type="entry name" value="PREPHENATE DEHYDRATASE P PROTEIN"/>
    <property type="match status" value="1"/>
</dbReference>
<proteinExistence type="predicted"/>
<gene>
    <name evidence="10" type="primary">pheA</name>
    <name evidence="10" type="ORF">CPU2_280</name>
</gene>
<dbReference type="SUPFAM" id="SSF55021">
    <property type="entry name" value="ACT-like"/>
    <property type="match status" value="1"/>
</dbReference>
<comment type="catalytic activity">
    <reaction evidence="7">
        <text>prephenate + H(+) = 3-phenylpyruvate + CO2 + H2O</text>
        <dbReference type="Rhea" id="RHEA:21648"/>
        <dbReference type="ChEBI" id="CHEBI:15377"/>
        <dbReference type="ChEBI" id="CHEBI:15378"/>
        <dbReference type="ChEBI" id="CHEBI:16526"/>
        <dbReference type="ChEBI" id="CHEBI:18005"/>
        <dbReference type="ChEBI" id="CHEBI:29934"/>
        <dbReference type="EC" id="4.2.1.51"/>
    </reaction>
</comment>
<keyword evidence="4" id="KW-0057">Aromatic amino acid biosynthesis</keyword>